<dbReference type="EMBL" id="JAIWYP010000002">
    <property type="protein sequence ID" value="KAH3873095.1"/>
    <property type="molecule type" value="Genomic_DNA"/>
</dbReference>
<gene>
    <name evidence="1" type="ORF">DPMN_036321</name>
</gene>
<dbReference type="Proteomes" id="UP000828390">
    <property type="component" value="Unassembled WGS sequence"/>
</dbReference>
<accession>A0A9D4M981</accession>
<comment type="caution">
    <text evidence="1">The sequence shown here is derived from an EMBL/GenBank/DDBJ whole genome shotgun (WGS) entry which is preliminary data.</text>
</comment>
<keyword evidence="2" id="KW-1185">Reference proteome</keyword>
<reference evidence="1" key="1">
    <citation type="journal article" date="2019" name="bioRxiv">
        <title>The Genome of the Zebra Mussel, Dreissena polymorpha: A Resource for Invasive Species Research.</title>
        <authorList>
            <person name="McCartney M.A."/>
            <person name="Auch B."/>
            <person name="Kono T."/>
            <person name="Mallez S."/>
            <person name="Zhang Y."/>
            <person name="Obille A."/>
            <person name="Becker A."/>
            <person name="Abrahante J.E."/>
            <person name="Garbe J."/>
            <person name="Badalamenti J.P."/>
            <person name="Herman A."/>
            <person name="Mangelson H."/>
            <person name="Liachko I."/>
            <person name="Sullivan S."/>
            <person name="Sone E.D."/>
            <person name="Koren S."/>
            <person name="Silverstein K.A.T."/>
            <person name="Beckman K.B."/>
            <person name="Gohl D.M."/>
        </authorList>
    </citation>
    <scope>NUCLEOTIDE SEQUENCE</scope>
    <source>
        <strain evidence="1">Duluth1</strain>
        <tissue evidence="1">Whole animal</tissue>
    </source>
</reference>
<evidence type="ECO:0000313" key="1">
    <source>
        <dbReference type="EMBL" id="KAH3873095.1"/>
    </source>
</evidence>
<sequence>MWHVSVSPCCYTASRCPRALTCSGRLLRRTSTVMTGRRGLLQLRRPRSWHGSWRATVSYTTRRSRQRWHTSSAS</sequence>
<name>A0A9D4M981_DREPO</name>
<protein>
    <submittedName>
        <fullName evidence="1">Uncharacterized protein</fullName>
    </submittedName>
</protein>
<evidence type="ECO:0000313" key="2">
    <source>
        <dbReference type="Proteomes" id="UP000828390"/>
    </source>
</evidence>
<dbReference type="AlphaFoldDB" id="A0A9D4M981"/>
<organism evidence="1 2">
    <name type="scientific">Dreissena polymorpha</name>
    <name type="common">Zebra mussel</name>
    <name type="synonym">Mytilus polymorpha</name>
    <dbReference type="NCBI Taxonomy" id="45954"/>
    <lineage>
        <taxon>Eukaryota</taxon>
        <taxon>Metazoa</taxon>
        <taxon>Spiralia</taxon>
        <taxon>Lophotrochozoa</taxon>
        <taxon>Mollusca</taxon>
        <taxon>Bivalvia</taxon>
        <taxon>Autobranchia</taxon>
        <taxon>Heteroconchia</taxon>
        <taxon>Euheterodonta</taxon>
        <taxon>Imparidentia</taxon>
        <taxon>Neoheterodontei</taxon>
        <taxon>Myida</taxon>
        <taxon>Dreissenoidea</taxon>
        <taxon>Dreissenidae</taxon>
        <taxon>Dreissena</taxon>
    </lineage>
</organism>
<reference evidence="1" key="2">
    <citation type="submission" date="2020-11" db="EMBL/GenBank/DDBJ databases">
        <authorList>
            <person name="McCartney M.A."/>
            <person name="Auch B."/>
            <person name="Kono T."/>
            <person name="Mallez S."/>
            <person name="Becker A."/>
            <person name="Gohl D.M."/>
            <person name="Silverstein K.A.T."/>
            <person name="Koren S."/>
            <person name="Bechman K.B."/>
            <person name="Herman A."/>
            <person name="Abrahante J.E."/>
            <person name="Garbe J."/>
        </authorList>
    </citation>
    <scope>NUCLEOTIDE SEQUENCE</scope>
    <source>
        <strain evidence="1">Duluth1</strain>
        <tissue evidence="1">Whole animal</tissue>
    </source>
</reference>
<proteinExistence type="predicted"/>